<evidence type="ECO:0000259" key="7">
    <source>
        <dbReference type="PROSITE" id="PS50894"/>
    </source>
</evidence>
<evidence type="ECO:0000256" key="2">
    <source>
        <dbReference type="PROSITE-ProRule" id="PRU00110"/>
    </source>
</evidence>
<feature type="domain" description="Response regulatory" evidence="6">
    <location>
        <begin position="490"/>
        <end position="606"/>
    </location>
</feature>
<sequence>MKILLVEDDILISTALADLLRANHYTVDSANDGETGLNLAMSAEFDLILLDWLIPKLDGITLCRELRSHGYCKPILLLTAKNATADIVVGLDAGADDYVIKPYQPEILLAKIRSLLSRGGVIASSKLSWGNLILDLNYGSVTCDEQVISLTATEYKLLELFLQNPNRIFSRRAILDHLWRFDDIPGENAVTTHIKDLRKKLKAGGLTQEILETVYGMGYRLKPAPGDPVSNHTVTSQQQDTHKKGTSKNLDSVNRVLEKFRNSFSEQVKILEQAKTALLAGDLHTKLKQQALHEAHKLSGSMAMFGYPEGSKLAREIEHLLLENRTQKDHEISLFSQLITQLQEVLTKPLATITAEPEPLSRTHRVLVIDDDATMTDQLLSKADAWGIKMKIAPDLTTARSRLALATPDAVLLDLNFPGNQEDGLTLLHELVESYPNLPIIVFTVRDSLADRLAASRLGARKFLHKPSTTEQIFQAIASVLPEVKLSQATILIVDDDPVMLTELSQLLSPWGLKVVTLSEPQHFWDVLIATSPNLVLLDLEMPIVNGLELCQVVRQDAQWGDLPVLVVTAHSDAQFVEQAFARGADDFISKPVLEPQLITRVLSHIERRSSRHSF</sequence>
<gene>
    <name evidence="9" type="ORF">G7B40_032930</name>
</gene>
<evidence type="ECO:0000259" key="8">
    <source>
        <dbReference type="PROSITE" id="PS51755"/>
    </source>
</evidence>
<dbReference type="AlphaFoldDB" id="A0AAP5IDQ6"/>
<dbReference type="Pfam" id="PF00486">
    <property type="entry name" value="Trans_reg_C"/>
    <property type="match status" value="1"/>
</dbReference>
<dbReference type="PANTHER" id="PTHR48111:SF15">
    <property type="entry name" value="OMPR SUBFAMILY"/>
    <property type="match status" value="1"/>
</dbReference>
<evidence type="ECO:0000256" key="1">
    <source>
        <dbReference type="ARBA" id="ARBA00023125"/>
    </source>
</evidence>
<protein>
    <submittedName>
        <fullName evidence="9">Response regulator</fullName>
    </submittedName>
</protein>
<dbReference type="InterPro" id="IPR036388">
    <property type="entry name" value="WH-like_DNA-bd_sf"/>
</dbReference>
<dbReference type="GO" id="GO:0000156">
    <property type="term" value="F:phosphorelay response regulator activity"/>
    <property type="evidence" value="ECO:0007669"/>
    <property type="project" value="TreeGrafter"/>
</dbReference>
<dbReference type="Gene3D" id="1.20.120.160">
    <property type="entry name" value="HPT domain"/>
    <property type="match status" value="1"/>
</dbReference>
<evidence type="ECO:0000259" key="6">
    <source>
        <dbReference type="PROSITE" id="PS50110"/>
    </source>
</evidence>
<feature type="compositionally biased region" description="Polar residues" evidence="5">
    <location>
        <begin position="230"/>
        <end position="239"/>
    </location>
</feature>
<dbReference type="GO" id="GO:0000976">
    <property type="term" value="F:transcription cis-regulatory region binding"/>
    <property type="evidence" value="ECO:0007669"/>
    <property type="project" value="TreeGrafter"/>
</dbReference>
<feature type="modified residue" description="4-aspartylphosphate" evidence="3">
    <location>
        <position position="51"/>
    </location>
</feature>
<dbReference type="Gene3D" id="1.10.10.10">
    <property type="entry name" value="Winged helix-like DNA-binding domain superfamily/Winged helix DNA-binding domain"/>
    <property type="match status" value="1"/>
</dbReference>
<evidence type="ECO:0000313" key="9">
    <source>
        <dbReference type="EMBL" id="MDR9899332.1"/>
    </source>
</evidence>
<dbReference type="Pfam" id="PF01627">
    <property type="entry name" value="Hpt"/>
    <property type="match status" value="1"/>
</dbReference>
<dbReference type="GO" id="GO:0005829">
    <property type="term" value="C:cytosol"/>
    <property type="evidence" value="ECO:0007669"/>
    <property type="project" value="TreeGrafter"/>
</dbReference>
<dbReference type="PROSITE" id="PS50110">
    <property type="entry name" value="RESPONSE_REGULATORY"/>
    <property type="match status" value="3"/>
</dbReference>
<dbReference type="SUPFAM" id="SSF47226">
    <property type="entry name" value="Histidine-containing phosphotransfer domain, HPT domain"/>
    <property type="match status" value="1"/>
</dbReference>
<reference evidence="10" key="1">
    <citation type="journal article" date="2021" name="Science">
        <title>Hunting the eagle killer: A cyanobacterial neurotoxin causes vacuolar myelinopathy.</title>
        <authorList>
            <person name="Breinlinger S."/>
            <person name="Phillips T.J."/>
            <person name="Haram B.N."/>
            <person name="Mares J."/>
            <person name="Martinez Yerena J.A."/>
            <person name="Hrouzek P."/>
            <person name="Sobotka R."/>
            <person name="Henderson W.M."/>
            <person name="Schmieder P."/>
            <person name="Williams S.M."/>
            <person name="Lauderdale J.D."/>
            <person name="Wilde H.D."/>
            <person name="Gerrin W."/>
            <person name="Kust A."/>
            <person name="Washington J.W."/>
            <person name="Wagner C."/>
            <person name="Geier B."/>
            <person name="Liebeke M."/>
            <person name="Enke H."/>
            <person name="Niedermeyer T.H.J."/>
            <person name="Wilde S.B."/>
        </authorList>
    </citation>
    <scope>NUCLEOTIDE SEQUENCE [LARGE SCALE GENOMIC DNA]</scope>
    <source>
        <strain evidence="10">Thurmond2011</strain>
    </source>
</reference>
<dbReference type="SUPFAM" id="SSF52172">
    <property type="entry name" value="CheY-like"/>
    <property type="match status" value="3"/>
</dbReference>
<feature type="domain" description="Response regulatory" evidence="6">
    <location>
        <begin position="365"/>
        <end position="481"/>
    </location>
</feature>
<feature type="domain" description="Response regulatory" evidence="6">
    <location>
        <begin position="2"/>
        <end position="116"/>
    </location>
</feature>
<evidence type="ECO:0000256" key="4">
    <source>
        <dbReference type="PROSITE-ProRule" id="PRU01091"/>
    </source>
</evidence>
<dbReference type="SMART" id="SM00862">
    <property type="entry name" value="Trans_reg_C"/>
    <property type="match status" value="1"/>
</dbReference>
<dbReference type="PANTHER" id="PTHR48111">
    <property type="entry name" value="REGULATOR OF RPOS"/>
    <property type="match status" value="1"/>
</dbReference>
<dbReference type="Gene3D" id="3.40.50.2300">
    <property type="match status" value="3"/>
</dbReference>
<dbReference type="CDD" id="cd19935">
    <property type="entry name" value="REC_OmpR_CusR-like"/>
    <property type="match status" value="1"/>
</dbReference>
<dbReference type="InterPro" id="IPR001867">
    <property type="entry name" value="OmpR/PhoB-type_DNA-bd"/>
</dbReference>
<evidence type="ECO:0000256" key="5">
    <source>
        <dbReference type="SAM" id="MobiDB-lite"/>
    </source>
</evidence>
<dbReference type="CDD" id="cd00156">
    <property type="entry name" value="REC"/>
    <property type="match status" value="2"/>
</dbReference>
<feature type="domain" description="OmpR/PhoB-type" evidence="8">
    <location>
        <begin position="124"/>
        <end position="223"/>
    </location>
</feature>
<feature type="region of interest" description="Disordered" evidence="5">
    <location>
        <begin position="227"/>
        <end position="247"/>
    </location>
</feature>
<accession>A0AAP5IDQ6</accession>
<dbReference type="SMART" id="SM00448">
    <property type="entry name" value="REC"/>
    <property type="match status" value="3"/>
</dbReference>
<organism evidence="9 10">
    <name type="scientific">Aetokthonos hydrillicola Thurmond2011</name>
    <dbReference type="NCBI Taxonomy" id="2712845"/>
    <lineage>
        <taxon>Bacteria</taxon>
        <taxon>Bacillati</taxon>
        <taxon>Cyanobacteriota</taxon>
        <taxon>Cyanophyceae</taxon>
        <taxon>Nostocales</taxon>
        <taxon>Hapalosiphonaceae</taxon>
        <taxon>Aetokthonos</taxon>
    </lineage>
</organism>
<dbReference type="Proteomes" id="UP000667802">
    <property type="component" value="Unassembled WGS sequence"/>
</dbReference>
<dbReference type="EMBL" id="JAALHA020000024">
    <property type="protein sequence ID" value="MDR9899332.1"/>
    <property type="molecule type" value="Genomic_DNA"/>
</dbReference>
<dbReference type="GO" id="GO:0006355">
    <property type="term" value="P:regulation of DNA-templated transcription"/>
    <property type="evidence" value="ECO:0007669"/>
    <property type="project" value="InterPro"/>
</dbReference>
<dbReference type="PROSITE" id="PS51755">
    <property type="entry name" value="OMPR_PHOB"/>
    <property type="match status" value="1"/>
</dbReference>
<feature type="modified residue" description="4-aspartylphosphate" evidence="3">
    <location>
        <position position="539"/>
    </location>
</feature>
<keyword evidence="10" id="KW-1185">Reference proteome</keyword>
<evidence type="ECO:0000313" key="10">
    <source>
        <dbReference type="Proteomes" id="UP000667802"/>
    </source>
</evidence>
<dbReference type="InterPro" id="IPR039420">
    <property type="entry name" value="WalR-like"/>
</dbReference>
<dbReference type="InterPro" id="IPR008207">
    <property type="entry name" value="Sig_transdc_His_kin_Hpt_dom"/>
</dbReference>
<dbReference type="InterPro" id="IPR001789">
    <property type="entry name" value="Sig_transdc_resp-reg_receiver"/>
</dbReference>
<dbReference type="CDD" id="cd00383">
    <property type="entry name" value="trans_reg_C"/>
    <property type="match status" value="1"/>
</dbReference>
<dbReference type="InterPro" id="IPR036641">
    <property type="entry name" value="HPT_dom_sf"/>
</dbReference>
<proteinExistence type="predicted"/>
<dbReference type="CDD" id="cd00088">
    <property type="entry name" value="HPT"/>
    <property type="match status" value="1"/>
</dbReference>
<keyword evidence="1 4" id="KW-0238">DNA-binding</keyword>
<dbReference type="InterPro" id="IPR011006">
    <property type="entry name" value="CheY-like_superfamily"/>
</dbReference>
<evidence type="ECO:0000256" key="3">
    <source>
        <dbReference type="PROSITE-ProRule" id="PRU00169"/>
    </source>
</evidence>
<dbReference type="PROSITE" id="PS50894">
    <property type="entry name" value="HPT"/>
    <property type="match status" value="1"/>
</dbReference>
<dbReference type="Pfam" id="PF00072">
    <property type="entry name" value="Response_reg"/>
    <property type="match status" value="3"/>
</dbReference>
<dbReference type="RefSeq" id="WP_208340529.1">
    <property type="nucleotide sequence ID" value="NZ_CAWQFN010000681.1"/>
</dbReference>
<comment type="caution">
    <text evidence="9">The sequence shown here is derived from an EMBL/GenBank/DDBJ whole genome shotgun (WGS) entry which is preliminary data.</text>
</comment>
<feature type="domain" description="HPt" evidence="7">
    <location>
        <begin position="249"/>
        <end position="356"/>
    </location>
</feature>
<dbReference type="GO" id="GO:0032993">
    <property type="term" value="C:protein-DNA complex"/>
    <property type="evidence" value="ECO:0007669"/>
    <property type="project" value="TreeGrafter"/>
</dbReference>
<keyword evidence="3" id="KW-0597">Phosphoprotein</keyword>
<feature type="modified residue" description="4-aspartylphosphate" evidence="3">
    <location>
        <position position="414"/>
    </location>
</feature>
<feature type="DNA-binding region" description="OmpR/PhoB-type" evidence="4">
    <location>
        <begin position="124"/>
        <end position="223"/>
    </location>
</feature>
<name>A0AAP5IDQ6_9CYAN</name>
<feature type="modified residue" description="Phosphohistidine" evidence="2">
    <location>
        <position position="296"/>
    </location>
</feature>